<evidence type="ECO:0000256" key="1">
    <source>
        <dbReference type="ARBA" id="ARBA00005613"/>
    </source>
</evidence>
<evidence type="ECO:0000313" key="8">
    <source>
        <dbReference type="Proteomes" id="UP000823046"/>
    </source>
</evidence>
<organism evidence="7 8">
    <name type="scientific">Cardiosporidium cionae</name>
    <dbReference type="NCBI Taxonomy" id="476202"/>
    <lineage>
        <taxon>Eukaryota</taxon>
        <taxon>Sar</taxon>
        <taxon>Alveolata</taxon>
        <taxon>Apicomplexa</taxon>
        <taxon>Aconoidasida</taxon>
        <taxon>Nephromycida</taxon>
        <taxon>Cardiosporidium</taxon>
    </lineage>
</organism>
<dbReference type="PROSITE" id="PS51792">
    <property type="entry name" value="YIPPEE"/>
    <property type="match status" value="1"/>
</dbReference>
<feature type="domain" description="Yippee" evidence="6">
    <location>
        <begin position="13"/>
        <end position="110"/>
    </location>
</feature>
<dbReference type="InterPro" id="IPR004910">
    <property type="entry name" value="Yippee/Mis18/Cereblon"/>
</dbReference>
<keyword evidence="8" id="KW-1185">Reference proteome</keyword>
<keyword evidence="2" id="KW-0479">Metal-binding</keyword>
<dbReference type="InterPro" id="IPR039058">
    <property type="entry name" value="Yippee_fam"/>
</dbReference>
<feature type="region of interest" description="Disordered" evidence="5">
    <location>
        <begin position="111"/>
        <end position="132"/>
    </location>
</feature>
<protein>
    <recommendedName>
        <fullName evidence="4">Protein yippee-like</fullName>
    </recommendedName>
</protein>
<evidence type="ECO:0000256" key="3">
    <source>
        <dbReference type="ARBA" id="ARBA00022833"/>
    </source>
</evidence>
<evidence type="ECO:0000256" key="4">
    <source>
        <dbReference type="RuleBase" id="RU110713"/>
    </source>
</evidence>
<evidence type="ECO:0000313" key="7">
    <source>
        <dbReference type="EMBL" id="KAF8819656.1"/>
    </source>
</evidence>
<gene>
    <name evidence="7" type="ORF">IE077_000706</name>
</gene>
<comment type="caution">
    <text evidence="7">The sequence shown here is derived from an EMBL/GenBank/DDBJ whole genome shotgun (WGS) entry which is preliminary data.</text>
</comment>
<dbReference type="InterPro" id="IPR034751">
    <property type="entry name" value="Yippee"/>
</dbReference>
<keyword evidence="3" id="KW-0862">Zinc</keyword>
<dbReference type="PANTHER" id="PTHR13848">
    <property type="entry name" value="PROTEIN YIPPEE-LIKE CG15309-RELATED"/>
    <property type="match status" value="1"/>
</dbReference>
<evidence type="ECO:0000256" key="5">
    <source>
        <dbReference type="SAM" id="MobiDB-lite"/>
    </source>
</evidence>
<sequence length="132" mass="14894">MGKLFKKYLSGRGIFICALCNTHLTVQDHLVSTEFRGQTGTAWLFKKVFNVSKGQLEERVMTTGRHTIVDIYCNDCGTNLGWKYVEAEDPRQKYKKGKFILEKALLASVDTDHEGGERPSRLLSAASSEDDF</sequence>
<feature type="compositionally biased region" description="Basic and acidic residues" evidence="5">
    <location>
        <begin position="111"/>
        <end position="120"/>
    </location>
</feature>
<dbReference type="Pfam" id="PF03226">
    <property type="entry name" value="Yippee-Mis18"/>
    <property type="match status" value="1"/>
</dbReference>
<evidence type="ECO:0000259" key="6">
    <source>
        <dbReference type="PROSITE" id="PS51792"/>
    </source>
</evidence>
<dbReference type="EMBL" id="JADAQX010000652">
    <property type="protein sequence ID" value="KAF8819656.1"/>
    <property type="molecule type" value="Genomic_DNA"/>
</dbReference>
<name>A0ABQ7J6N0_9APIC</name>
<comment type="similarity">
    <text evidence="1 4">Belongs to the yippee family.</text>
</comment>
<reference evidence="7 8" key="1">
    <citation type="journal article" date="2020" name="bioRxiv">
        <title>Metabolic contributions of an alphaproteobacterial endosymbiont in the apicomplexan Cardiosporidium cionae.</title>
        <authorList>
            <person name="Hunter E.S."/>
            <person name="Paight C.J."/>
            <person name="Lane C.E."/>
        </authorList>
    </citation>
    <scope>NUCLEOTIDE SEQUENCE [LARGE SCALE GENOMIC DNA]</scope>
    <source>
        <strain evidence="7">ESH_2018</strain>
    </source>
</reference>
<dbReference type="Proteomes" id="UP000823046">
    <property type="component" value="Unassembled WGS sequence"/>
</dbReference>
<accession>A0ABQ7J6N0</accession>
<evidence type="ECO:0000256" key="2">
    <source>
        <dbReference type="ARBA" id="ARBA00022723"/>
    </source>
</evidence>
<proteinExistence type="inferred from homology"/>